<accession>B4D7I0</accession>
<evidence type="ECO:0000313" key="2">
    <source>
        <dbReference type="EMBL" id="EDY17597.1"/>
    </source>
</evidence>
<dbReference type="STRING" id="497964.CfE428DRAFT_4895"/>
<feature type="transmembrane region" description="Helical" evidence="1">
    <location>
        <begin position="180"/>
        <end position="200"/>
    </location>
</feature>
<dbReference type="RefSeq" id="WP_006982216.1">
    <property type="nucleotide sequence ID" value="NZ_ABVL01000018.1"/>
</dbReference>
<dbReference type="InterPro" id="IPR047928">
    <property type="entry name" value="Perm_prefix_1"/>
</dbReference>
<dbReference type="AlphaFoldDB" id="B4D7I0"/>
<gene>
    <name evidence="2" type="ORF">CfE428DRAFT_4895</name>
</gene>
<feature type="transmembrane region" description="Helical" evidence="1">
    <location>
        <begin position="145"/>
        <end position="168"/>
    </location>
</feature>
<dbReference type="EMBL" id="ABVL01000018">
    <property type="protein sequence ID" value="EDY17597.1"/>
    <property type="molecule type" value="Genomic_DNA"/>
</dbReference>
<dbReference type="Proteomes" id="UP000005824">
    <property type="component" value="Unassembled WGS sequence"/>
</dbReference>
<evidence type="ECO:0000313" key="3">
    <source>
        <dbReference type="Proteomes" id="UP000005824"/>
    </source>
</evidence>
<keyword evidence="1" id="KW-1133">Transmembrane helix</keyword>
<keyword evidence="1" id="KW-0812">Transmembrane</keyword>
<dbReference type="InParanoid" id="B4D7I0"/>
<keyword evidence="1" id="KW-0472">Membrane</keyword>
<evidence type="ECO:0000256" key="1">
    <source>
        <dbReference type="SAM" id="Phobius"/>
    </source>
</evidence>
<organism evidence="2 3">
    <name type="scientific">Chthoniobacter flavus Ellin428</name>
    <dbReference type="NCBI Taxonomy" id="497964"/>
    <lineage>
        <taxon>Bacteria</taxon>
        <taxon>Pseudomonadati</taxon>
        <taxon>Verrucomicrobiota</taxon>
        <taxon>Spartobacteria</taxon>
        <taxon>Chthoniobacterales</taxon>
        <taxon>Chthoniobacteraceae</taxon>
        <taxon>Chthoniobacter</taxon>
    </lineage>
</organism>
<reference evidence="2 3" key="1">
    <citation type="journal article" date="2011" name="J. Bacteriol.">
        <title>Genome sequence of Chthoniobacter flavus Ellin428, an aerobic heterotrophic soil bacterium.</title>
        <authorList>
            <person name="Kant R."/>
            <person name="van Passel M.W."/>
            <person name="Palva A."/>
            <person name="Lucas S."/>
            <person name="Lapidus A."/>
            <person name="Glavina Del Rio T."/>
            <person name="Dalin E."/>
            <person name="Tice H."/>
            <person name="Bruce D."/>
            <person name="Goodwin L."/>
            <person name="Pitluck S."/>
            <person name="Larimer F.W."/>
            <person name="Land M.L."/>
            <person name="Hauser L."/>
            <person name="Sangwan P."/>
            <person name="de Vos W.M."/>
            <person name="Janssen P.H."/>
            <person name="Smidt H."/>
        </authorList>
    </citation>
    <scope>NUCLEOTIDE SEQUENCE [LARGE SCALE GENOMIC DNA]</scope>
    <source>
        <strain evidence="2 3">Ellin428</strain>
    </source>
</reference>
<proteinExistence type="predicted"/>
<name>B4D7I0_9BACT</name>
<feature type="transmembrane region" description="Helical" evidence="1">
    <location>
        <begin position="112"/>
        <end position="133"/>
    </location>
</feature>
<sequence>MFDLQQSITAWRQQMLSAGIQTDALLDELESHLREEMARQMRSGMAAPEAFESAVSQIGSTEALRAEFAKVNSPTAVQWRRWGVIGYSLELVAYTVLQLRQLWRAEPSHQDLILGIIGLAVTLGVASAIWRLAPAVMGYIANQAVRSGIVVASCVSVVAWLVVFARFILPDLELTSGQFAVVFLWAMLPPVAFPAVVSGLDQGQRECA</sequence>
<comment type="caution">
    <text evidence="2">The sequence shown here is derived from an EMBL/GenBank/DDBJ whole genome shotgun (WGS) entry which is preliminary data.</text>
</comment>
<keyword evidence="3" id="KW-1185">Reference proteome</keyword>
<dbReference type="NCBIfam" id="NF038403">
    <property type="entry name" value="perm_prefix_1"/>
    <property type="match status" value="1"/>
</dbReference>
<protein>
    <submittedName>
        <fullName evidence="2">Uncharacterized protein</fullName>
    </submittedName>
</protein>